<feature type="transmembrane region" description="Helical" evidence="1">
    <location>
        <begin position="44"/>
        <end position="64"/>
    </location>
</feature>
<gene>
    <name evidence="3" type="ORF">GYA93_08725</name>
</gene>
<sequence length="140" mass="14791">MAQLFRREKECRSMLAPVLGWVGTIGTFAVYLMMSRGRLDANSVTYAAVNAVCGLAAGVAAALYGAWPSASASLAWAAVGAYTLVVCLRRKMRPVPVNTIEYHSVAASFDYRVTHGPVVTAGSVPGAQDSRTPAPTMLEP</sequence>
<organism evidence="3 4">
    <name type="scientific">Gordonia desulfuricans</name>
    <dbReference type="NCBI Taxonomy" id="89051"/>
    <lineage>
        <taxon>Bacteria</taxon>
        <taxon>Bacillati</taxon>
        <taxon>Actinomycetota</taxon>
        <taxon>Actinomycetes</taxon>
        <taxon>Mycobacteriales</taxon>
        <taxon>Gordoniaceae</taxon>
        <taxon>Gordonia</taxon>
    </lineage>
</organism>
<keyword evidence="4" id="KW-1185">Reference proteome</keyword>
<accession>A0A7K3LN34</accession>
<evidence type="ECO:0000313" key="3">
    <source>
        <dbReference type="EMBL" id="NDK89660.1"/>
    </source>
</evidence>
<evidence type="ECO:0000259" key="2">
    <source>
        <dbReference type="Pfam" id="PF26604"/>
    </source>
</evidence>
<evidence type="ECO:0000313" key="4">
    <source>
        <dbReference type="Proteomes" id="UP000466307"/>
    </source>
</evidence>
<keyword evidence="1" id="KW-0472">Membrane</keyword>
<feature type="transmembrane region" description="Helical" evidence="1">
    <location>
        <begin position="14"/>
        <end position="32"/>
    </location>
</feature>
<proteinExistence type="predicted"/>
<dbReference type="EMBL" id="JAADZU010000021">
    <property type="protein sequence ID" value="NDK89660.1"/>
    <property type="molecule type" value="Genomic_DNA"/>
</dbReference>
<reference evidence="3 4" key="1">
    <citation type="submission" date="2020-01" db="EMBL/GenBank/DDBJ databases">
        <title>Investigation of new actinobacteria for the biodesulphurisation of diesel fuel.</title>
        <authorList>
            <person name="Athi Narayanan S.M."/>
        </authorList>
    </citation>
    <scope>NUCLEOTIDE SEQUENCE [LARGE SCALE GENOMIC DNA]</scope>
    <source>
        <strain evidence="3 4">213E</strain>
    </source>
</reference>
<dbReference type="InterPro" id="IPR058058">
    <property type="entry name" value="CBU_0592-like"/>
</dbReference>
<keyword evidence="1" id="KW-0812">Transmembrane</keyword>
<dbReference type="RefSeq" id="WP_157079552.1">
    <property type="nucleotide sequence ID" value="NZ_JAADZU010000021.1"/>
</dbReference>
<comment type="caution">
    <text evidence="3">The sequence shown here is derived from an EMBL/GenBank/DDBJ whole genome shotgun (WGS) entry which is preliminary data.</text>
</comment>
<protein>
    <recommendedName>
        <fullName evidence="2">CBU-0592-like domain-containing protein</fullName>
    </recommendedName>
</protein>
<keyword evidence="1" id="KW-1133">Transmembrane helix</keyword>
<evidence type="ECO:0000256" key="1">
    <source>
        <dbReference type="SAM" id="Phobius"/>
    </source>
</evidence>
<name>A0A7K3LN34_9ACTN</name>
<feature type="domain" description="CBU-0592-like" evidence="2">
    <location>
        <begin position="18"/>
        <end position="91"/>
    </location>
</feature>
<dbReference type="Proteomes" id="UP000466307">
    <property type="component" value="Unassembled WGS sequence"/>
</dbReference>
<dbReference type="AlphaFoldDB" id="A0A7K3LN34"/>
<dbReference type="Pfam" id="PF26604">
    <property type="entry name" value="CBU_0592"/>
    <property type="match status" value="1"/>
</dbReference>